<accession>A0AAV7VSZ5</accession>
<evidence type="ECO:0000313" key="3">
    <source>
        <dbReference type="Proteomes" id="UP001066276"/>
    </source>
</evidence>
<feature type="region of interest" description="Disordered" evidence="1">
    <location>
        <begin position="1"/>
        <end position="46"/>
    </location>
</feature>
<reference evidence="2" key="1">
    <citation type="journal article" date="2022" name="bioRxiv">
        <title>Sequencing and chromosome-scale assembly of the giantPleurodeles waltlgenome.</title>
        <authorList>
            <person name="Brown T."/>
            <person name="Elewa A."/>
            <person name="Iarovenko S."/>
            <person name="Subramanian E."/>
            <person name="Araus A.J."/>
            <person name="Petzold A."/>
            <person name="Susuki M."/>
            <person name="Suzuki K.-i.T."/>
            <person name="Hayashi T."/>
            <person name="Toyoda A."/>
            <person name="Oliveira C."/>
            <person name="Osipova E."/>
            <person name="Leigh N.D."/>
            <person name="Simon A."/>
            <person name="Yun M.H."/>
        </authorList>
    </citation>
    <scope>NUCLEOTIDE SEQUENCE</scope>
    <source>
        <strain evidence="2">20211129_DDA</strain>
        <tissue evidence="2">Liver</tissue>
    </source>
</reference>
<proteinExistence type="predicted"/>
<comment type="caution">
    <text evidence="2">The sequence shown here is derived from an EMBL/GenBank/DDBJ whole genome shotgun (WGS) entry which is preliminary data.</text>
</comment>
<protein>
    <submittedName>
        <fullName evidence="2">Uncharacterized protein</fullName>
    </submittedName>
</protein>
<evidence type="ECO:0000256" key="1">
    <source>
        <dbReference type="SAM" id="MobiDB-lite"/>
    </source>
</evidence>
<gene>
    <name evidence="2" type="ORF">NDU88_007682</name>
</gene>
<name>A0AAV7VSZ5_PLEWA</name>
<keyword evidence="3" id="KW-1185">Reference proteome</keyword>
<dbReference type="EMBL" id="JANPWB010000003">
    <property type="protein sequence ID" value="KAJ1203901.1"/>
    <property type="molecule type" value="Genomic_DNA"/>
</dbReference>
<sequence>MLFVASSKQPGERSHLRRSLLIPQSRSPIAGAPADQPGGSREYPDTGVRLQLHRPLPLLRVHRFAARSSASPDVQIGATYELPEAKELQENIMTNALTWGLVKISEPERFHRSKI</sequence>
<organism evidence="2 3">
    <name type="scientific">Pleurodeles waltl</name>
    <name type="common">Iberian ribbed newt</name>
    <dbReference type="NCBI Taxonomy" id="8319"/>
    <lineage>
        <taxon>Eukaryota</taxon>
        <taxon>Metazoa</taxon>
        <taxon>Chordata</taxon>
        <taxon>Craniata</taxon>
        <taxon>Vertebrata</taxon>
        <taxon>Euteleostomi</taxon>
        <taxon>Amphibia</taxon>
        <taxon>Batrachia</taxon>
        <taxon>Caudata</taxon>
        <taxon>Salamandroidea</taxon>
        <taxon>Salamandridae</taxon>
        <taxon>Pleurodelinae</taxon>
        <taxon>Pleurodeles</taxon>
    </lineage>
</organism>
<dbReference type="AlphaFoldDB" id="A0AAV7VSZ5"/>
<dbReference type="Proteomes" id="UP001066276">
    <property type="component" value="Chromosome 2_1"/>
</dbReference>
<evidence type="ECO:0000313" key="2">
    <source>
        <dbReference type="EMBL" id="KAJ1203901.1"/>
    </source>
</evidence>